<reference evidence="1" key="1">
    <citation type="submission" date="2015-12" db="EMBL/GenBank/DDBJ databases">
        <title>Gene expression during late stages of embryo sac development: a critical building block for successful pollen-pistil interactions.</title>
        <authorList>
            <person name="Liu Y."/>
            <person name="Joly V."/>
            <person name="Sabar M."/>
            <person name="Matton D.P."/>
        </authorList>
    </citation>
    <scope>NUCLEOTIDE SEQUENCE</scope>
</reference>
<proteinExistence type="predicted"/>
<protein>
    <submittedName>
        <fullName evidence="1">Putative ovule protein</fullName>
    </submittedName>
</protein>
<sequence length="60" mass="6721">CSCSSLCFVKSCARRDCVAYSKHWWITLSATSLKGQLKFLTSMHINVFLKEGTSNRSDAC</sequence>
<name>A0A0V0GT13_SOLCH</name>
<organism evidence="1">
    <name type="scientific">Solanum chacoense</name>
    <name type="common">Chaco potato</name>
    <dbReference type="NCBI Taxonomy" id="4108"/>
    <lineage>
        <taxon>Eukaryota</taxon>
        <taxon>Viridiplantae</taxon>
        <taxon>Streptophyta</taxon>
        <taxon>Embryophyta</taxon>
        <taxon>Tracheophyta</taxon>
        <taxon>Spermatophyta</taxon>
        <taxon>Magnoliopsida</taxon>
        <taxon>eudicotyledons</taxon>
        <taxon>Gunneridae</taxon>
        <taxon>Pentapetalae</taxon>
        <taxon>asterids</taxon>
        <taxon>lamiids</taxon>
        <taxon>Solanales</taxon>
        <taxon>Solanaceae</taxon>
        <taxon>Solanoideae</taxon>
        <taxon>Solaneae</taxon>
        <taxon>Solanum</taxon>
    </lineage>
</organism>
<dbReference type="AlphaFoldDB" id="A0A0V0GT13"/>
<feature type="non-terminal residue" evidence="1">
    <location>
        <position position="1"/>
    </location>
</feature>
<accession>A0A0V0GT13</accession>
<dbReference type="EMBL" id="GEDG01032959">
    <property type="protein sequence ID" value="JAP10528.1"/>
    <property type="molecule type" value="Transcribed_RNA"/>
</dbReference>
<evidence type="ECO:0000313" key="1">
    <source>
        <dbReference type="EMBL" id="JAP10528.1"/>
    </source>
</evidence>